<dbReference type="RefSeq" id="WP_209354397.1">
    <property type="nucleotide sequence ID" value="NZ_JAGIYZ010000053.1"/>
</dbReference>
<keyword evidence="3" id="KW-1185">Reference proteome</keyword>
<dbReference type="EMBL" id="JAGIYZ010000053">
    <property type="protein sequence ID" value="MBP0467025.1"/>
    <property type="molecule type" value="Genomic_DNA"/>
</dbReference>
<comment type="caution">
    <text evidence="2">The sequence shown here is derived from an EMBL/GenBank/DDBJ whole genome shotgun (WGS) entry which is preliminary data.</text>
</comment>
<feature type="compositionally biased region" description="Polar residues" evidence="1">
    <location>
        <begin position="1"/>
        <end position="16"/>
    </location>
</feature>
<dbReference type="Proteomes" id="UP000680815">
    <property type="component" value="Unassembled WGS sequence"/>
</dbReference>
<proteinExistence type="predicted"/>
<evidence type="ECO:0000313" key="3">
    <source>
        <dbReference type="Proteomes" id="UP000680815"/>
    </source>
</evidence>
<evidence type="ECO:0000313" key="2">
    <source>
        <dbReference type="EMBL" id="MBP0467025.1"/>
    </source>
</evidence>
<gene>
    <name evidence="2" type="ORF">J5Y09_24090</name>
</gene>
<reference evidence="2 3" key="1">
    <citation type="submission" date="2021-03" db="EMBL/GenBank/DDBJ databases">
        <authorList>
            <person name="So Y."/>
        </authorList>
    </citation>
    <scope>NUCLEOTIDE SEQUENCE [LARGE SCALE GENOMIC DNA]</scope>
    <source>
        <strain evidence="2 3">PWR1</strain>
    </source>
</reference>
<organism evidence="2 3">
    <name type="scientific">Roseomonas nitratireducens</name>
    <dbReference type="NCBI Taxonomy" id="2820810"/>
    <lineage>
        <taxon>Bacteria</taxon>
        <taxon>Pseudomonadati</taxon>
        <taxon>Pseudomonadota</taxon>
        <taxon>Alphaproteobacteria</taxon>
        <taxon>Acetobacterales</taxon>
        <taxon>Roseomonadaceae</taxon>
        <taxon>Roseomonas</taxon>
    </lineage>
</organism>
<feature type="region of interest" description="Disordered" evidence="1">
    <location>
        <begin position="1"/>
        <end position="25"/>
    </location>
</feature>
<accession>A0ABS4B0A9</accession>
<protein>
    <submittedName>
        <fullName evidence="2">Uncharacterized protein</fullName>
    </submittedName>
</protein>
<name>A0ABS4B0A9_9PROT</name>
<evidence type="ECO:0000256" key="1">
    <source>
        <dbReference type="SAM" id="MobiDB-lite"/>
    </source>
</evidence>
<sequence length="71" mass="7531">MMNALSSIEPQSSEATSAWDEARPRPTREGIAACLALLEWEARTLGMDLAASLIGAASLEITTRDLATPSN</sequence>